<evidence type="ECO:0000256" key="2">
    <source>
        <dbReference type="SAM" id="MobiDB-lite"/>
    </source>
</evidence>
<evidence type="ECO:0000313" key="3">
    <source>
        <dbReference type="EMBL" id="CAK0896820.1"/>
    </source>
</evidence>
<feature type="region of interest" description="Disordered" evidence="2">
    <location>
        <begin position="198"/>
        <end position="222"/>
    </location>
</feature>
<organism evidence="3 4">
    <name type="scientific">Prorocentrum cordatum</name>
    <dbReference type="NCBI Taxonomy" id="2364126"/>
    <lineage>
        <taxon>Eukaryota</taxon>
        <taxon>Sar</taxon>
        <taxon>Alveolata</taxon>
        <taxon>Dinophyceae</taxon>
        <taxon>Prorocentrales</taxon>
        <taxon>Prorocentraceae</taxon>
        <taxon>Prorocentrum</taxon>
    </lineage>
</organism>
<protein>
    <recommendedName>
        <fullName evidence="5">Peptidylprolyl isomerase</fullName>
    </recommendedName>
</protein>
<dbReference type="EMBL" id="CAUYUJ010020244">
    <property type="protein sequence ID" value="CAK0896820.1"/>
    <property type="molecule type" value="Genomic_DNA"/>
</dbReference>
<keyword evidence="4" id="KW-1185">Reference proteome</keyword>
<feature type="region of interest" description="Disordered" evidence="2">
    <location>
        <begin position="110"/>
        <end position="145"/>
    </location>
</feature>
<dbReference type="InterPro" id="IPR019734">
    <property type="entry name" value="TPR_rpt"/>
</dbReference>
<dbReference type="SMART" id="SM00028">
    <property type="entry name" value="TPR"/>
    <property type="match status" value="3"/>
</dbReference>
<name>A0ABN9XBA4_9DINO</name>
<accession>A0ABN9XBA4</accession>
<feature type="non-terminal residue" evidence="3">
    <location>
        <position position="380"/>
    </location>
</feature>
<dbReference type="InterPro" id="IPR051966">
    <property type="entry name" value="RPAP3"/>
</dbReference>
<evidence type="ECO:0000256" key="1">
    <source>
        <dbReference type="ARBA" id="ARBA00022803"/>
    </source>
</evidence>
<comment type="caution">
    <text evidence="3">The sequence shown here is derived from an EMBL/GenBank/DDBJ whole genome shotgun (WGS) entry which is preliminary data.</text>
</comment>
<dbReference type="Gene3D" id="1.25.40.10">
    <property type="entry name" value="Tetratricopeptide repeat domain"/>
    <property type="match status" value="1"/>
</dbReference>
<sequence length="380" mass="41129">MSISVQKQIKDNATEVSTYFSDLYSWTEEQGKRETRRQGRPTADLAAAAAAGAGGEPAAPSAAAAKAEERKLSLQRDGTAMPKYYHDWDRVDVDKLAEDLDEEARRQQQAERAARQAQKDSILDDLALKGDGDRSRTSAARPRVKVAVRASGRRVAPVDLAAPKKEEANRYLAEGRHREAVATYTAALELLERYEPPGEAAAQATPAAEPGAERPEAQAGDCAGENTEAVLLKTALLANRSLALMKLEEWRDAAADCTEALRFDPQHHKATLRRGFAHARLKLWARAVPDLRRAVAGDPGDRRAAAELQMACRMLEEQSAACREHAKRAMCDPTRSLTMPLRKLAVRVHRAGAGARAPEGEPPLPGATAAATAQVLRAAA</sequence>
<feature type="compositionally biased region" description="Low complexity" evidence="2">
    <location>
        <begin position="198"/>
        <end position="210"/>
    </location>
</feature>
<evidence type="ECO:0000313" key="4">
    <source>
        <dbReference type="Proteomes" id="UP001189429"/>
    </source>
</evidence>
<feature type="region of interest" description="Disordered" evidence="2">
    <location>
        <begin position="30"/>
        <end position="67"/>
    </location>
</feature>
<proteinExistence type="predicted"/>
<feature type="compositionally biased region" description="Basic and acidic residues" evidence="2">
    <location>
        <begin position="110"/>
        <end position="136"/>
    </location>
</feature>
<evidence type="ECO:0008006" key="5">
    <source>
        <dbReference type="Google" id="ProtNLM"/>
    </source>
</evidence>
<gene>
    <name evidence="3" type="ORF">PCOR1329_LOCUS75176</name>
</gene>
<dbReference type="InterPro" id="IPR011990">
    <property type="entry name" value="TPR-like_helical_dom_sf"/>
</dbReference>
<dbReference type="Proteomes" id="UP001189429">
    <property type="component" value="Unassembled WGS sequence"/>
</dbReference>
<reference evidence="3" key="1">
    <citation type="submission" date="2023-10" db="EMBL/GenBank/DDBJ databases">
        <authorList>
            <person name="Chen Y."/>
            <person name="Shah S."/>
            <person name="Dougan E. K."/>
            <person name="Thang M."/>
            <person name="Chan C."/>
        </authorList>
    </citation>
    <scope>NUCLEOTIDE SEQUENCE [LARGE SCALE GENOMIC DNA]</scope>
</reference>
<feature type="compositionally biased region" description="Low complexity" evidence="2">
    <location>
        <begin position="46"/>
        <end position="65"/>
    </location>
</feature>
<dbReference type="SUPFAM" id="SSF48452">
    <property type="entry name" value="TPR-like"/>
    <property type="match status" value="1"/>
</dbReference>
<dbReference type="PANTHER" id="PTHR46423:SF1">
    <property type="entry name" value="RNA POLYMERASE II-ASSOCIATED PROTEIN 3"/>
    <property type="match status" value="1"/>
</dbReference>
<dbReference type="PANTHER" id="PTHR46423">
    <property type="entry name" value="RNA POLYMERASE II-ASSOCIATED PROTEIN 3"/>
    <property type="match status" value="1"/>
</dbReference>
<keyword evidence="1" id="KW-0802">TPR repeat</keyword>